<protein>
    <submittedName>
        <fullName evidence="1">Uncharacterized protein</fullName>
    </submittedName>
</protein>
<evidence type="ECO:0000313" key="2">
    <source>
        <dbReference type="Proteomes" id="UP001267710"/>
    </source>
</evidence>
<comment type="caution">
    <text evidence="1">The sequence shown here is derived from an EMBL/GenBank/DDBJ whole genome shotgun (WGS) entry which is preliminary data.</text>
</comment>
<evidence type="ECO:0000313" key="1">
    <source>
        <dbReference type="EMBL" id="MDR6216157.1"/>
    </source>
</evidence>
<dbReference type="Proteomes" id="UP001267710">
    <property type="component" value="Unassembled WGS sequence"/>
</dbReference>
<gene>
    <name evidence="1" type="ORF">QE399_003846</name>
</gene>
<organism evidence="1 2">
    <name type="scientific">Paracidovorax wautersii</name>
    <dbReference type="NCBI Taxonomy" id="1177982"/>
    <lineage>
        <taxon>Bacteria</taxon>
        <taxon>Pseudomonadati</taxon>
        <taxon>Pseudomonadota</taxon>
        <taxon>Betaproteobacteria</taxon>
        <taxon>Burkholderiales</taxon>
        <taxon>Comamonadaceae</taxon>
        <taxon>Paracidovorax</taxon>
    </lineage>
</organism>
<sequence>MPLSSFLDGGGMGSIAEGAVLPITRESYPKTHAAWGDEGIRRINELMQPAAEIVASSPRCDRLHTVALSESRSTPPDKIVFFADCDNGERFFITEEEVLAKRQSVSQNEKSKWLDEQQLVEICHEAIRARVNGPCIFADASVYRAVAGRTVVTVEVELPNEAENQAKAFAKCFFDGLSLTEVEFHPR</sequence>
<name>A0ABU1IFZ8_9BURK</name>
<accession>A0ABU1IFZ8</accession>
<dbReference type="EMBL" id="JAVIZX010000001">
    <property type="protein sequence ID" value="MDR6216157.1"/>
    <property type="molecule type" value="Genomic_DNA"/>
</dbReference>
<dbReference type="RefSeq" id="WP_309831355.1">
    <property type="nucleotide sequence ID" value="NZ_JAVIZX010000001.1"/>
</dbReference>
<keyword evidence="2" id="KW-1185">Reference proteome</keyword>
<proteinExistence type="predicted"/>
<reference evidence="1 2" key="1">
    <citation type="submission" date="2023-08" db="EMBL/GenBank/DDBJ databases">
        <title>Functional and genomic diversity of the sorghum phyllosphere microbiome.</title>
        <authorList>
            <person name="Shade A."/>
        </authorList>
    </citation>
    <scope>NUCLEOTIDE SEQUENCE [LARGE SCALE GENOMIC DNA]</scope>
    <source>
        <strain evidence="1 2">SORGH_AS_0335</strain>
    </source>
</reference>